<evidence type="ECO:0000313" key="3">
    <source>
        <dbReference type="EMBL" id="NMN99508.1"/>
    </source>
</evidence>
<keyword evidence="3" id="KW-0031">Aminopeptidase</keyword>
<comment type="similarity">
    <text evidence="1">Belongs to the AB hydrolase superfamily.</text>
</comment>
<dbReference type="GO" id="GO:0004177">
    <property type="term" value="F:aminopeptidase activity"/>
    <property type="evidence" value="ECO:0007669"/>
    <property type="project" value="UniProtKB-KW"/>
</dbReference>
<dbReference type="GO" id="GO:0006508">
    <property type="term" value="P:proteolysis"/>
    <property type="evidence" value="ECO:0007669"/>
    <property type="project" value="InterPro"/>
</dbReference>
<dbReference type="SUPFAM" id="SSF53474">
    <property type="entry name" value="alpha/beta-Hydrolases"/>
    <property type="match status" value="1"/>
</dbReference>
<comment type="caution">
    <text evidence="3">The sequence shown here is derived from an EMBL/GenBank/DDBJ whole genome shotgun (WGS) entry which is preliminary data.</text>
</comment>
<keyword evidence="3" id="KW-0645">Protease</keyword>
<dbReference type="Gene3D" id="3.40.50.1820">
    <property type="entry name" value="alpha/beta hydrolase"/>
    <property type="match status" value="1"/>
</dbReference>
<keyword evidence="3" id="KW-0378">Hydrolase</keyword>
<accession>A0A848KNI6</accession>
<dbReference type="AlphaFoldDB" id="A0A848KNI6"/>
<keyword evidence="4" id="KW-1185">Reference proteome</keyword>
<reference evidence="3 4" key="1">
    <citation type="submission" date="2019-05" db="EMBL/GenBank/DDBJ databases">
        <authorList>
            <person name="Lee S.D."/>
        </authorList>
    </citation>
    <scope>NUCLEOTIDE SEQUENCE [LARGE SCALE GENOMIC DNA]</scope>
    <source>
        <strain evidence="3 4">YC2-7</strain>
    </source>
</reference>
<dbReference type="InterPro" id="IPR029058">
    <property type="entry name" value="AB_hydrolase_fold"/>
</dbReference>
<evidence type="ECO:0000256" key="1">
    <source>
        <dbReference type="ARBA" id="ARBA00008645"/>
    </source>
</evidence>
<dbReference type="Proteomes" id="UP000535543">
    <property type="component" value="Unassembled WGS sequence"/>
</dbReference>
<protein>
    <submittedName>
        <fullName evidence="3">Dipeptidyl aminopeptidase</fullName>
    </submittedName>
</protein>
<sequence length="359" mass="38715">MTTTTESGAALVAAHWRAMPVTRMLDYGVDYADVLAMQERTSAGIPWDEAAEALADAHLERAATAMRDGNLITSLAEYRSAAAALVFAQMAFNFDIPRKRDLYARLIDTLGRAADLATPAWERLRLPLGNGYLAGWLVRPKVPALGTVIVFGGQSGWGAAYLRCADAFAERGLATILAEGPGQGETRLDGGVLLDVDIAAAFGAFVEHALADSSLGGSVGVWGNSLGGLYAAHTAAADSRVGACCVNGAPAVPRLLDFRTFREQALAMLGTKEADDVERNFARLRFDPQQHRIDCPLLVLHGGNDAIVTLDDQRPFLDAARNDTATLRIWDDGEHTIYNHSFERTAFVADWFAHQLTRT</sequence>
<name>A0A848KNI6_9NOCA</name>
<evidence type="ECO:0000313" key="4">
    <source>
        <dbReference type="Proteomes" id="UP000535543"/>
    </source>
</evidence>
<dbReference type="Gene3D" id="1.20.1440.110">
    <property type="entry name" value="acylaminoacyl peptidase"/>
    <property type="match status" value="1"/>
</dbReference>
<dbReference type="RefSeq" id="WP_169594851.1">
    <property type="nucleotide sequence ID" value="NZ_VCQU01000019.1"/>
</dbReference>
<dbReference type="PANTHER" id="PTHR22946">
    <property type="entry name" value="DIENELACTONE HYDROLASE DOMAIN-CONTAINING PROTEIN-RELATED"/>
    <property type="match status" value="1"/>
</dbReference>
<dbReference type="EMBL" id="VCQU01000019">
    <property type="protein sequence ID" value="NMN99508.1"/>
    <property type="molecule type" value="Genomic_DNA"/>
</dbReference>
<reference evidence="3 4" key="2">
    <citation type="submission" date="2020-06" db="EMBL/GenBank/DDBJ databases">
        <title>Antribacter stalactiti gen. nov., sp. nov., a new member of the family Nacardiaceae isolated from a cave.</title>
        <authorList>
            <person name="Kim I.S."/>
        </authorList>
    </citation>
    <scope>NUCLEOTIDE SEQUENCE [LARGE SCALE GENOMIC DNA]</scope>
    <source>
        <strain evidence="3 4">YC2-7</strain>
    </source>
</reference>
<dbReference type="PANTHER" id="PTHR22946:SF12">
    <property type="entry name" value="CONIDIAL PIGMENT BIOSYNTHESIS PROTEIN AYG1 (AFU_ORTHOLOGUE AFUA_2G17550)"/>
    <property type="match status" value="1"/>
</dbReference>
<organism evidence="3 4">
    <name type="scientific">Antrihabitans stalactiti</name>
    <dbReference type="NCBI Taxonomy" id="2584121"/>
    <lineage>
        <taxon>Bacteria</taxon>
        <taxon>Bacillati</taxon>
        <taxon>Actinomycetota</taxon>
        <taxon>Actinomycetes</taxon>
        <taxon>Mycobacteriales</taxon>
        <taxon>Nocardiaceae</taxon>
        <taxon>Antrihabitans</taxon>
    </lineage>
</organism>
<dbReference type="Pfam" id="PF00326">
    <property type="entry name" value="Peptidase_S9"/>
    <property type="match status" value="1"/>
</dbReference>
<feature type="domain" description="Peptidase S9 prolyl oligopeptidase catalytic" evidence="2">
    <location>
        <begin position="197"/>
        <end position="357"/>
    </location>
</feature>
<dbReference type="InterPro" id="IPR050261">
    <property type="entry name" value="FrsA_esterase"/>
</dbReference>
<dbReference type="GO" id="GO:0008236">
    <property type="term" value="F:serine-type peptidase activity"/>
    <property type="evidence" value="ECO:0007669"/>
    <property type="project" value="InterPro"/>
</dbReference>
<dbReference type="InterPro" id="IPR001375">
    <property type="entry name" value="Peptidase_S9_cat"/>
</dbReference>
<proteinExistence type="inferred from homology"/>
<evidence type="ECO:0000259" key="2">
    <source>
        <dbReference type="Pfam" id="PF00326"/>
    </source>
</evidence>
<gene>
    <name evidence="3" type="ORF">FGL95_31275</name>
</gene>